<name>A0A7W8XEE7_9HYPH</name>
<comment type="caution">
    <text evidence="1">The sequence shown here is derived from an EMBL/GenBank/DDBJ whole genome shotgun (WGS) entry which is preliminary data.</text>
</comment>
<dbReference type="RefSeq" id="WP_183916099.1">
    <property type="nucleotide sequence ID" value="NZ_JACHBB010000004.1"/>
</dbReference>
<organism evidence="1 2">
    <name type="scientific">Rhizobium lentis</name>
    <dbReference type="NCBI Taxonomy" id="1138194"/>
    <lineage>
        <taxon>Bacteria</taxon>
        <taxon>Pseudomonadati</taxon>
        <taxon>Pseudomonadota</taxon>
        <taxon>Alphaproteobacteria</taxon>
        <taxon>Hyphomicrobiales</taxon>
        <taxon>Rhizobiaceae</taxon>
        <taxon>Rhizobium/Agrobacterium group</taxon>
        <taxon>Rhizobium</taxon>
    </lineage>
</organism>
<protein>
    <submittedName>
        <fullName evidence="1">Uncharacterized protein</fullName>
    </submittedName>
</protein>
<dbReference type="EMBL" id="JACHBC010000004">
    <property type="protein sequence ID" value="MBB5560616.1"/>
    <property type="molecule type" value="Genomic_DNA"/>
</dbReference>
<proteinExistence type="predicted"/>
<dbReference type="AlphaFoldDB" id="A0A7W8XEE7"/>
<accession>A0A7W8XEE7</accession>
<gene>
    <name evidence="1" type="ORF">GGI59_002278</name>
</gene>
<reference evidence="1 2" key="1">
    <citation type="submission" date="2020-08" db="EMBL/GenBank/DDBJ databases">
        <title>Genomic Encyclopedia of Type Strains, Phase IV (KMG-V): Genome sequencing to study the core and pangenomes of soil and plant-associated prokaryotes.</title>
        <authorList>
            <person name="Whitman W."/>
        </authorList>
    </citation>
    <scope>NUCLEOTIDE SEQUENCE [LARGE SCALE GENOMIC DNA]</scope>
    <source>
        <strain evidence="1 2">SEMIA 4034</strain>
    </source>
</reference>
<keyword evidence="2" id="KW-1185">Reference proteome</keyword>
<evidence type="ECO:0000313" key="2">
    <source>
        <dbReference type="Proteomes" id="UP000528824"/>
    </source>
</evidence>
<dbReference type="Proteomes" id="UP000528824">
    <property type="component" value="Unassembled WGS sequence"/>
</dbReference>
<evidence type="ECO:0000313" key="1">
    <source>
        <dbReference type="EMBL" id="MBB5560616.1"/>
    </source>
</evidence>
<sequence>MATSALARQPAAGADPSTLFSAALSLLHVRMPLRHDATHCGTIVGADGNPVFVVDMNRERPDAEVTDIAELLLLAINVHAGYLPEGGRADG</sequence>